<evidence type="ECO:0000256" key="2">
    <source>
        <dbReference type="ARBA" id="ARBA00005995"/>
    </source>
</evidence>
<keyword evidence="7" id="KW-1185">Reference proteome</keyword>
<evidence type="ECO:0000256" key="4">
    <source>
        <dbReference type="ARBA" id="ARBA00048448"/>
    </source>
</evidence>
<evidence type="ECO:0000313" key="8">
    <source>
        <dbReference type="RefSeq" id="XP_026738988.1"/>
    </source>
</evidence>
<evidence type="ECO:0000256" key="1">
    <source>
        <dbReference type="ARBA" id="ARBA00004362"/>
    </source>
</evidence>
<dbReference type="GO" id="GO:0005741">
    <property type="term" value="C:mitochondrial outer membrane"/>
    <property type="evidence" value="ECO:0007669"/>
    <property type="project" value="UniProtKB-SubCell"/>
</dbReference>
<organism evidence="7 8">
    <name type="scientific">Trichoplusia ni</name>
    <name type="common">Cabbage looper</name>
    <dbReference type="NCBI Taxonomy" id="7111"/>
    <lineage>
        <taxon>Eukaryota</taxon>
        <taxon>Metazoa</taxon>
        <taxon>Ecdysozoa</taxon>
        <taxon>Arthropoda</taxon>
        <taxon>Hexapoda</taxon>
        <taxon>Insecta</taxon>
        <taxon>Pterygota</taxon>
        <taxon>Neoptera</taxon>
        <taxon>Endopterygota</taxon>
        <taxon>Lepidoptera</taxon>
        <taxon>Glossata</taxon>
        <taxon>Ditrysia</taxon>
        <taxon>Noctuoidea</taxon>
        <taxon>Noctuidae</taxon>
        <taxon>Plusiinae</taxon>
        <taxon>Trichoplusia</taxon>
    </lineage>
</organism>
<dbReference type="RefSeq" id="XP_026738988.1">
    <property type="nucleotide sequence ID" value="XM_026883187.1"/>
</dbReference>
<dbReference type="KEGG" id="tnl:113501888"/>
<dbReference type="GO" id="GO:0097621">
    <property type="term" value="F:monoamine oxidase activity"/>
    <property type="evidence" value="ECO:0007669"/>
    <property type="project" value="UniProtKB-EC"/>
</dbReference>
<evidence type="ECO:0000256" key="3">
    <source>
        <dbReference type="ARBA" id="ARBA00012804"/>
    </source>
</evidence>
<dbReference type="GeneID" id="113501888"/>
<comment type="catalytic activity">
    <reaction evidence="4">
        <text>a secondary aliphatic amine + O2 + H2O = a primary amine + an aldehyde + H2O2</text>
        <dbReference type="Rhea" id="RHEA:26414"/>
        <dbReference type="ChEBI" id="CHEBI:15377"/>
        <dbReference type="ChEBI" id="CHEBI:15379"/>
        <dbReference type="ChEBI" id="CHEBI:16240"/>
        <dbReference type="ChEBI" id="CHEBI:17478"/>
        <dbReference type="ChEBI" id="CHEBI:58855"/>
        <dbReference type="ChEBI" id="CHEBI:65296"/>
        <dbReference type="EC" id="1.4.3.4"/>
    </reaction>
</comment>
<keyword evidence="5" id="KW-0812">Transmembrane</keyword>
<dbReference type="InterPro" id="IPR002937">
    <property type="entry name" value="Amino_oxidase"/>
</dbReference>
<reference evidence="8" key="1">
    <citation type="submission" date="2025-08" db="UniProtKB">
        <authorList>
            <consortium name="RefSeq"/>
        </authorList>
    </citation>
    <scope>IDENTIFICATION</scope>
</reference>
<feature type="domain" description="Amine oxidase" evidence="6">
    <location>
        <begin position="252"/>
        <end position="446"/>
    </location>
</feature>
<evidence type="ECO:0000259" key="6">
    <source>
        <dbReference type="Pfam" id="PF01593"/>
    </source>
</evidence>
<keyword evidence="5" id="KW-0472">Membrane</keyword>
<dbReference type="Proteomes" id="UP000322000">
    <property type="component" value="Chromosome 16"/>
</dbReference>
<evidence type="ECO:0000313" key="7">
    <source>
        <dbReference type="Proteomes" id="UP000322000"/>
    </source>
</evidence>
<dbReference type="InParanoid" id="A0A7E5WE56"/>
<dbReference type="PANTHER" id="PTHR43563:SF18">
    <property type="entry name" value="AMINE OXIDASE DOMAIN-CONTAINING PROTEIN"/>
    <property type="match status" value="1"/>
</dbReference>
<dbReference type="InterPro" id="IPR036188">
    <property type="entry name" value="FAD/NAD-bd_sf"/>
</dbReference>
<gene>
    <name evidence="8" type="primary">LOC113501888</name>
</gene>
<proteinExistence type="inferred from homology"/>
<dbReference type="EC" id="1.4.3.4" evidence="3"/>
<dbReference type="SUPFAM" id="SSF54373">
    <property type="entry name" value="FAD-linked reductases, C-terminal domain"/>
    <property type="match status" value="1"/>
</dbReference>
<dbReference type="Pfam" id="PF01593">
    <property type="entry name" value="Amino_oxidase"/>
    <property type="match status" value="1"/>
</dbReference>
<evidence type="ECO:0000256" key="5">
    <source>
        <dbReference type="SAM" id="Phobius"/>
    </source>
</evidence>
<dbReference type="Gene3D" id="1.10.405.10">
    <property type="entry name" value="Guanine Nucleotide Dissociation Inhibitor, domain 1"/>
    <property type="match status" value="1"/>
</dbReference>
<protein>
    <recommendedName>
        <fullName evidence="3">monoamine oxidase</fullName>
        <ecNumber evidence="3">1.4.3.4</ecNumber>
    </recommendedName>
</protein>
<dbReference type="PANTHER" id="PTHR43563">
    <property type="entry name" value="AMINE OXIDASE"/>
    <property type="match status" value="1"/>
</dbReference>
<name>A0A7E5WE56_TRINI</name>
<accession>A0A7E5WE56</accession>
<dbReference type="Gene3D" id="3.90.660.10">
    <property type="match status" value="1"/>
</dbReference>
<dbReference type="OrthoDB" id="7777654at2759"/>
<keyword evidence="5" id="KW-1133">Transmembrane helix</keyword>
<dbReference type="AlphaFoldDB" id="A0A7E5WE56"/>
<feature type="transmembrane region" description="Helical" evidence="5">
    <location>
        <begin position="540"/>
        <end position="560"/>
    </location>
</feature>
<sequence>MVKKPSKSDKNSIKADVIVLGCTLPGIVAAHKLKRKFGDTMDIMVLDLGGNKIVDTKCNVAFQDKDDPNMSPRRMPKYDHTAREILDNVARFYLVQYAKELRVPLPDAIINPGRQSVAQIHLTMPIVADEVNEDQELEEKLPLQKVFQYGDGNTVEFENDFHDFEYLNFLEKFELNQYQTFLDKSMRELFQTNMINWASERKILLYYDQTTMEKNICETLLFSTSREIMRTTVRLVCGAPANSVSLLFYLHQCYRTSSATNHLGGLNTRFREKLLGHCRKRLSNKLQQSVADITLKSISIKEIRTYSEQVILETIKGETTYICNLLAMALKPDQLHNIQVEDQLLSDDKAGLAKGMIPGRGKKFNVQYARNFWTKQGYSGDIFSMRGPIIWAMEKPRMSSTGSLEKYAGLIGYLMVRDDGTDSKEAVLEQLVKLFGEEAATPVSYKETPIADIYIPRCGDYVALRKLTNEGSPKFLEWGALDIFADGDVAAALEAGHTAYLHLLGCLRPQAQSYEDIIVSDWPTFLSGSPVKRWMSQFNVISGIKLTVYSAALLIGIKLIHSYMRK</sequence>
<dbReference type="FunCoup" id="A0A7E5WE56">
    <property type="interactions" value="146"/>
</dbReference>
<dbReference type="Gene3D" id="3.50.50.60">
    <property type="entry name" value="FAD/NAD(P)-binding domain"/>
    <property type="match status" value="1"/>
</dbReference>
<comment type="subcellular location">
    <subcellularLocation>
        <location evidence="1">Mitochondrion outer membrane</location>
        <topology evidence="1">Single-pass type IV membrane protein</topology>
        <orientation evidence="1">Cytoplasmic side</orientation>
    </subcellularLocation>
</comment>
<dbReference type="InterPro" id="IPR050703">
    <property type="entry name" value="Flavin_MAO"/>
</dbReference>
<comment type="similarity">
    <text evidence="2">Belongs to the flavin monoamine oxidase family.</text>
</comment>
<dbReference type="CTD" id="42892"/>